<dbReference type="AlphaFoldDB" id="A0A9P9XPZ8"/>
<reference evidence="2" key="1">
    <citation type="submission" date="2019-01" db="EMBL/GenBank/DDBJ databases">
        <title>Colletotrichum abscissum LGMF1257.</title>
        <authorList>
            <person name="Baroncelli R."/>
        </authorList>
    </citation>
    <scope>NUCLEOTIDE SEQUENCE</scope>
    <source>
        <strain evidence="2">Ca142</strain>
    </source>
</reference>
<keyword evidence="3" id="KW-1185">Reference proteome</keyword>
<dbReference type="EMBL" id="SDAQ01000007">
    <property type="protein sequence ID" value="KAI3557593.1"/>
    <property type="molecule type" value="Genomic_DNA"/>
</dbReference>
<proteinExistence type="predicted"/>
<feature type="region of interest" description="Disordered" evidence="1">
    <location>
        <begin position="1"/>
        <end position="28"/>
    </location>
</feature>
<name>A0A9P9XPZ8_9PEZI</name>
<gene>
    <name evidence="2" type="ORF">CABS02_02252</name>
</gene>
<dbReference type="Proteomes" id="UP001056436">
    <property type="component" value="Unassembled WGS sequence"/>
</dbReference>
<organism evidence="2 3">
    <name type="scientific">Colletotrichum abscissum</name>
    <dbReference type="NCBI Taxonomy" id="1671311"/>
    <lineage>
        <taxon>Eukaryota</taxon>
        <taxon>Fungi</taxon>
        <taxon>Dikarya</taxon>
        <taxon>Ascomycota</taxon>
        <taxon>Pezizomycotina</taxon>
        <taxon>Sordariomycetes</taxon>
        <taxon>Hypocreomycetidae</taxon>
        <taxon>Glomerellales</taxon>
        <taxon>Glomerellaceae</taxon>
        <taxon>Colletotrichum</taxon>
        <taxon>Colletotrichum acutatum species complex</taxon>
    </lineage>
</organism>
<sequence>MAPLLPTLQKRRQREHRRSSLSCPPKVSRSMARVNRRFVELVSPFGGRFR</sequence>
<accession>A0A9P9XPZ8</accession>
<feature type="compositionally biased region" description="Basic residues" evidence="1">
    <location>
        <begin position="9"/>
        <end position="19"/>
    </location>
</feature>
<evidence type="ECO:0000313" key="3">
    <source>
        <dbReference type="Proteomes" id="UP001056436"/>
    </source>
</evidence>
<evidence type="ECO:0000256" key="1">
    <source>
        <dbReference type="SAM" id="MobiDB-lite"/>
    </source>
</evidence>
<comment type="caution">
    <text evidence="2">The sequence shown here is derived from an EMBL/GenBank/DDBJ whole genome shotgun (WGS) entry which is preliminary data.</text>
</comment>
<evidence type="ECO:0000313" key="2">
    <source>
        <dbReference type="EMBL" id="KAI3557593.1"/>
    </source>
</evidence>
<protein>
    <submittedName>
        <fullName evidence="2">Uncharacterized protein</fullName>
    </submittedName>
</protein>